<dbReference type="EMBL" id="SUTE01000015">
    <property type="protein sequence ID" value="MBE6504527.1"/>
    <property type="molecule type" value="Genomic_DNA"/>
</dbReference>
<evidence type="ECO:0000313" key="3">
    <source>
        <dbReference type="Proteomes" id="UP000762703"/>
    </source>
</evidence>
<name>A0A8T3V9W7_9EURY</name>
<comment type="caution">
    <text evidence="2">The sequence shown here is derived from an EMBL/GenBank/DDBJ whole genome shotgun (WGS) entry which is preliminary data.</text>
</comment>
<dbReference type="Pfam" id="PF01345">
    <property type="entry name" value="DUF11"/>
    <property type="match status" value="1"/>
</dbReference>
<accession>A0A8T3V9W7</accession>
<dbReference type="AlphaFoldDB" id="A0A8T3V9W7"/>
<dbReference type="Proteomes" id="UP000762703">
    <property type="component" value="Unassembled WGS sequence"/>
</dbReference>
<reference evidence="2" key="1">
    <citation type="submission" date="2019-04" db="EMBL/GenBank/DDBJ databases">
        <title>Evolution of Biomass-Degrading Anaerobic Consortia Revealed by Metagenomics.</title>
        <authorList>
            <person name="Peng X."/>
        </authorList>
    </citation>
    <scope>NUCLEOTIDE SEQUENCE</scope>
    <source>
        <strain evidence="2">SIG12</strain>
    </source>
</reference>
<sequence>MKKSILYIFVVLMALSLTLGAVSAEDVAEEGNAAGGDIVVTDIEDVSVADVEVDVEPLTENEYEIYWGVGVANNGPDTAYNTVVRVDGSDNLYLWDIPVISQGTYYPEYGVWDVGDLAAGDVAVMILDTVKMDEGPYWVDAIAVSDSADPDLSNNYDIAWVGLDAAAAEETLPETGNPLAMALLALLAIGVGGIKRRF</sequence>
<evidence type="ECO:0000313" key="2">
    <source>
        <dbReference type="EMBL" id="MBE6504527.1"/>
    </source>
</evidence>
<gene>
    <name evidence="2" type="ORF">E7Z73_02110</name>
</gene>
<dbReference type="InterPro" id="IPR001434">
    <property type="entry name" value="OmcB-like_DUF11"/>
</dbReference>
<evidence type="ECO:0000259" key="1">
    <source>
        <dbReference type="Pfam" id="PF01345"/>
    </source>
</evidence>
<proteinExistence type="predicted"/>
<feature type="domain" description="DUF11" evidence="1">
    <location>
        <begin position="62"/>
        <end position="157"/>
    </location>
</feature>
<organism evidence="2 3">
    <name type="scientific">Methanobrevibacter millerae</name>
    <dbReference type="NCBI Taxonomy" id="230361"/>
    <lineage>
        <taxon>Archaea</taxon>
        <taxon>Methanobacteriati</taxon>
        <taxon>Methanobacteriota</taxon>
        <taxon>Methanomada group</taxon>
        <taxon>Methanobacteria</taxon>
        <taxon>Methanobacteriales</taxon>
        <taxon>Methanobacteriaceae</taxon>
        <taxon>Methanobrevibacter</taxon>
    </lineage>
</organism>
<dbReference type="RefSeq" id="WP_303736175.1">
    <property type="nucleotide sequence ID" value="NZ_SUTE01000015.1"/>
</dbReference>
<protein>
    <submittedName>
        <fullName evidence="2">DUF11 domain-containing protein</fullName>
    </submittedName>
</protein>